<keyword evidence="1" id="KW-0645">Protease</keyword>
<dbReference type="RefSeq" id="WP_154572558.1">
    <property type="nucleotide sequence ID" value="NZ_VUNB01000004.1"/>
</dbReference>
<dbReference type="AlphaFoldDB" id="A0A6A8M8P7"/>
<dbReference type="GO" id="GO:0006508">
    <property type="term" value="P:proteolysis"/>
    <property type="evidence" value="ECO:0007669"/>
    <property type="project" value="UniProtKB-KW"/>
</dbReference>
<reference evidence="5" key="1">
    <citation type="submission" date="2019-09" db="EMBL/GenBank/DDBJ databases">
        <title>In-depth cultivation of the pig gut microbiome towards novel bacterial diversity and tailored functional studies.</title>
        <authorList>
            <person name="Wylensek D."/>
            <person name="Hitch T.C.A."/>
            <person name="Clavel T."/>
        </authorList>
    </citation>
    <scope>NUCLEOTIDE SEQUENCE</scope>
    <source>
        <strain evidence="5">RF-744-FAT-WT-3</strain>
    </source>
</reference>
<evidence type="ECO:0000256" key="2">
    <source>
        <dbReference type="ARBA" id="ARBA00022801"/>
    </source>
</evidence>
<organism evidence="5">
    <name type="scientific">Baileyella intestinalis</name>
    <dbReference type="NCBI Taxonomy" id="2606709"/>
    <lineage>
        <taxon>Bacteria</taxon>
        <taxon>Bacillati</taxon>
        <taxon>Bacillota</taxon>
        <taxon>Clostridia</taxon>
        <taxon>Peptostreptococcales</taxon>
        <taxon>Anaerovoracaceae</taxon>
        <taxon>Baileyella</taxon>
    </lineage>
</organism>
<name>A0A6A8M8P7_9FIRM</name>
<dbReference type="GO" id="GO:0008233">
    <property type="term" value="F:peptidase activity"/>
    <property type="evidence" value="ECO:0007669"/>
    <property type="project" value="UniProtKB-KW"/>
</dbReference>
<dbReference type="InterPro" id="IPR001539">
    <property type="entry name" value="Peptidase_U32"/>
</dbReference>
<dbReference type="InterPro" id="IPR032525">
    <property type="entry name" value="Peptidase_U32_C"/>
</dbReference>
<dbReference type="Pfam" id="PF01136">
    <property type="entry name" value="Peptidase_U32"/>
    <property type="match status" value="1"/>
</dbReference>
<proteinExistence type="inferred from homology"/>
<dbReference type="EMBL" id="VUNB01000004">
    <property type="protein sequence ID" value="MST69090.1"/>
    <property type="molecule type" value="Genomic_DNA"/>
</dbReference>
<protein>
    <submittedName>
        <fullName evidence="5">U32 family peptidase</fullName>
    </submittedName>
</protein>
<feature type="domain" description="Peptidase family U32 C-terminal" evidence="4">
    <location>
        <begin position="329"/>
        <end position="411"/>
    </location>
</feature>
<dbReference type="Gene3D" id="2.40.30.10">
    <property type="entry name" value="Translation factors"/>
    <property type="match status" value="1"/>
</dbReference>
<dbReference type="InterPro" id="IPR051454">
    <property type="entry name" value="RNA/ubiquinone_mod_enzymes"/>
</dbReference>
<dbReference type="PROSITE" id="PS01276">
    <property type="entry name" value="PEPTIDASE_U32"/>
    <property type="match status" value="1"/>
</dbReference>
<comment type="similarity">
    <text evidence="3">Belongs to the peptidase U32 family.</text>
</comment>
<evidence type="ECO:0000256" key="3">
    <source>
        <dbReference type="ARBA" id="ARBA00038374"/>
    </source>
</evidence>
<dbReference type="Pfam" id="PF16325">
    <property type="entry name" value="Peptidase_U32_C"/>
    <property type="match status" value="1"/>
</dbReference>
<keyword evidence="2" id="KW-0378">Hydrolase</keyword>
<accession>A0A6A8M8P7</accession>
<dbReference type="PANTHER" id="PTHR30217:SF6">
    <property type="entry name" value="TRNA HYDROXYLATION PROTEIN P"/>
    <property type="match status" value="1"/>
</dbReference>
<dbReference type="PANTHER" id="PTHR30217">
    <property type="entry name" value="PEPTIDASE U32 FAMILY"/>
    <property type="match status" value="1"/>
</dbReference>
<comment type="caution">
    <text evidence="5">The sequence shown here is derived from an EMBL/GenBank/DDBJ whole genome shotgun (WGS) entry which is preliminary data.</text>
</comment>
<evidence type="ECO:0000313" key="5">
    <source>
        <dbReference type="EMBL" id="MST69090.1"/>
    </source>
</evidence>
<evidence type="ECO:0000256" key="1">
    <source>
        <dbReference type="ARBA" id="ARBA00022670"/>
    </source>
</evidence>
<gene>
    <name evidence="5" type="ORF">FYJ66_05720</name>
</gene>
<evidence type="ECO:0000259" key="4">
    <source>
        <dbReference type="Pfam" id="PF16325"/>
    </source>
</evidence>
<sequence>MTDFTNKRPAIELLAPAGDMEKLKTAVYYGADAVYFGGEMFSLRAGAGNLSVPEIREAMDFLHARGARGYMTINIYPHNEHLNLLRNYLMEIKDIPVDAFLVSDPGVMTILKEIIPDAEIHLSTQANTTNYMTARFWASMGVKRIVTAREMSLKEIREMRDQLPDEVEIESFVHGAMCISYSGRCLMSNFMTGRDANMGACTHPCRWKYSIVEEKRPGEYYPIEEDSHGSYIMNSRDLCMLDGIPDLAAAGVSSLKIEGRMKSAYYVATVVSAYRTALDNYLADPDNYQYDPAWFTELCKASHREFTHGFYYNKPSAEDQNYQSSDYIREYSFVGMVKGVEPETGFALVEQRNKFSIGDEIEIFGPGVPFTKEVITEMYNQEGEPVESAPHPQQIIKLKLSTPVKENYILRMKKQI</sequence>